<dbReference type="SUPFAM" id="SSF49303">
    <property type="entry name" value="beta-Galactosidase/glucuronidase domain"/>
    <property type="match status" value="1"/>
</dbReference>
<evidence type="ECO:0000256" key="13">
    <source>
        <dbReference type="ARBA" id="ARBA00031061"/>
    </source>
</evidence>
<dbReference type="STRING" id="27342.A0A0H2SEF7"/>
<gene>
    <name evidence="19" type="ORF">SCHPADRAFT_938756</name>
</gene>
<evidence type="ECO:0000256" key="9">
    <source>
        <dbReference type="ARBA" id="ARBA00022729"/>
    </source>
</evidence>
<dbReference type="UniPathway" id="UPA00280"/>
<keyword evidence="11" id="KW-0325">Glycoprotein</keyword>
<evidence type="ECO:0000256" key="10">
    <source>
        <dbReference type="ARBA" id="ARBA00022801"/>
    </source>
</evidence>
<feature type="domain" description="Beta-mannosidase-like galactose-binding" evidence="18">
    <location>
        <begin position="30"/>
        <end position="209"/>
    </location>
</feature>
<dbReference type="InterPro" id="IPR041447">
    <property type="entry name" value="Mannosidase_ig"/>
</dbReference>
<dbReference type="Pfam" id="PF00703">
    <property type="entry name" value="Glyco_hydro_2"/>
    <property type="match status" value="1"/>
</dbReference>
<dbReference type="SUPFAM" id="SSF51445">
    <property type="entry name" value="(Trans)glycosidases"/>
    <property type="match status" value="1"/>
</dbReference>
<evidence type="ECO:0000256" key="14">
    <source>
        <dbReference type="SAM" id="SignalP"/>
    </source>
</evidence>
<dbReference type="Pfam" id="PF17786">
    <property type="entry name" value="Mannosidase_ig"/>
    <property type="match status" value="1"/>
</dbReference>
<evidence type="ECO:0000256" key="3">
    <source>
        <dbReference type="ARBA" id="ARBA00004740"/>
    </source>
</evidence>
<dbReference type="Gene3D" id="3.20.20.80">
    <property type="entry name" value="Glycosidases"/>
    <property type="match status" value="1"/>
</dbReference>
<comment type="subcellular location">
    <subcellularLocation>
        <location evidence="2">Secreted</location>
    </subcellularLocation>
</comment>
<keyword evidence="20" id="KW-1185">Reference proteome</keyword>
<proteinExistence type="inferred from homology"/>
<evidence type="ECO:0000313" key="19">
    <source>
        <dbReference type="EMBL" id="KLO15401.1"/>
    </source>
</evidence>
<evidence type="ECO:0000256" key="1">
    <source>
        <dbReference type="ARBA" id="ARBA00000829"/>
    </source>
</evidence>
<keyword evidence="10 19" id="KW-0378">Hydrolase</keyword>
<dbReference type="InterPro" id="IPR054593">
    <property type="entry name" value="Beta-mannosidase-like_N2"/>
</dbReference>
<dbReference type="PANTHER" id="PTHR43730">
    <property type="entry name" value="BETA-MANNOSIDASE"/>
    <property type="match status" value="1"/>
</dbReference>
<dbReference type="Pfam" id="PF22666">
    <property type="entry name" value="Glyco_hydro_2_N2"/>
    <property type="match status" value="1"/>
</dbReference>
<keyword evidence="9 14" id="KW-0732">Signal</keyword>
<dbReference type="Proteomes" id="UP000053477">
    <property type="component" value="Unassembled WGS sequence"/>
</dbReference>
<protein>
    <recommendedName>
        <fullName evidence="7">Beta-mannosidase A</fullName>
        <ecNumber evidence="6">3.2.1.25</ecNumber>
    </recommendedName>
    <alternativeName>
        <fullName evidence="13">Mannanase A</fullName>
    </alternativeName>
</protein>
<evidence type="ECO:0000259" key="18">
    <source>
        <dbReference type="Pfam" id="PF22666"/>
    </source>
</evidence>
<evidence type="ECO:0000256" key="5">
    <source>
        <dbReference type="ARBA" id="ARBA00011738"/>
    </source>
</evidence>
<dbReference type="InterPro" id="IPR036156">
    <property type="entry name" value="Beta-gal/glucu_dom_sf"/>
</dbReference>
<comment type="similarity">
    <text evidence="4">Belongs to the glycosyl hydrolase 2 family. Beta-mannosidase A subfamily.</text>
</comment>
<feature type="domain" description="Beta-mannosidase Ig-fold" evidence="16">
    <location>
        <begin position="861"/>
        <end position="949"/>
    </location>
</feature>
<evidence type="ECO:0000259" key="15">
    <source>
        <dbReference type="Pfam" id="PF00703"/>
    </source>
</evidence>
<name>A0A0H2SEF7_9AGAM</name>
<dbReference type="Pfam" id="PF17753">
    <property type="entry name" value="Ig_mannosidase"/>
    <property type="match status" value="1"/>
</dbReference>
<dbReference type="PANTHER" id="PTHR43730:SF5">
    <property type="entry name" value="BETA-MANNOSIDASE A"/>
    <property type="match status" value="1"/>
</dbReference>
<evidence type="ECO:0000259" key="16">
    <source>
        <dbReference type="Pfam" id="PF17753"/>
    </source>
</evidence>
<evidence type="ECO:0000256" key="11">
    <source>
        <dbReference type="ARBA" id="ARBA00023180"/>
    </source>
</evidence>
<dbReference type="InterPro" id="IPR017853">
    <property type="entry name" value="GH"/>
</dbReference>
<dbReference type="GO" id="GO:0005975">
    <property type="term" value="P:carbohydrate metabolic process"/>
    <property type="evidence" value="ECO:0007669"/>
    <property type="project" value="InterPro"/>
</dbReference>
<dbReference type="AlphaFoldDB" id="A0A0H2SEF7"/>
<comment type="subunit">
    <text evidence="5">Homodimer.</text>
</comment>
<comment type="catalytic activity">
    <reaction evidence="1">
        <text>Hydrolysis of terminal, non-reducing beta-D-mannose residues in beta-D-mannosides.</text>
        <dbReference type="EC" id="3.2.1.25"/>
    </reaction>
</comment>
<dbReference type="Gene3D" id="2.60.120.260">
    <property type="entry name" value="Galactose-binding domain-like"/>
    <property type="match status" value="1"/>
</dbReference>
<accession>A0A0H2SEF7</accession>
<dbReference type="InterPro" id="IPR006102">
    <property type="entry name" value="Ig-like_GH2"/>
</dbReference>
<feature type="chain" id="PRO_5005202516" description="Beta-mannosidase A" evidence="14">
    <location>
        <begin position="21"/>
        <end position="952"/>
    </location>
</feature>
<evidence type="ECO:0000313" key="20">
    <source>
        <dbReference type="Proteomes" id="UP000053477"/>
    </source>
</evidence>
<dbReference type="Gene3D" id="2.60.40.10">
    <property type="entry name" value="Immunoglobulins"/>
    <property type="match status" value="3"/>
</dbReference>
<evidence type="ECO:0000256" key="4">
    <source>
        <dbReference type="ARBA" id="ARBA00007483"/>
    </source>
</evidence>
<dbReference type="InterPro" id="IPR013783">
    <property type="entry name" value="Ig-like_fold"/>
</dbReference>
<keyword evidence="8" id="KW-0964">Secreted</keyword>
<dbReference type="EC" id="3.2.1.25" evidence="6"/>
<dbReference type="OrthoDB" id="2866996at2759"/>
<feature type="domain" description="Mannosidase Ig/CBM-like" evidence="17">
    <location>
        <begin position="765"/>
        <end position="853"/>
    </location>
</feature>
<organism evidence="19 20">
    <name type="scientific">Schizopora paradoxa</name>
    <dbReference type="NCBI Taxonomy" id="27342"/>
    <lineage>
        <taxon>Eukaryota</taxon>
        <taxon>Fungi</taxon>
        <taxon>Dikarya</taxon>
        <taxon>Basidiomycota</taxon>
        <taxon>Agaricomycotina</taxon>
        <taxon>Agaricomycetes</taxon>
        <taxon>Hymenochaetales</taxon>
        <taxon>Schizoporaceae</taxon>
        <taxon>Schizopora</taxon>
    </lineage>
</organism>
<evidence type="ECO:0000256" key="12">
    <source>
        <dbReference type="ARBA" id="ARBA00023295"/>
    </source>
</evidence>
<dbReference type="EMBL" id="KQ085930">
    <property type="protein sequence ID" value="KLO15401.1"/>
    <property type="molecule type" value="Genomic_DNA"/>
</dbReference>
<keyword evidence="12" id="KW-0326">Glycosidase</keyword>
<evidence type="ECO:0000259" key="17">
    <source>
        <dbReference type="Pfam" id="PF17786"/>
    </source>
</evidence>
<dbReference type="InterPro" id="IPR008979">
    <property type="entry name" value="Galactose-bd-like_sf"/>
</dbReference>
<dbReference type="GO" id="GO:0005576">
    <property type="term" value="C:extracellular region"/>
    <property type="evidence" value="ECO:0007669"/>
    <property type="project" value="UniProtKB-SubCell"/>
</dbReference>
<dbReference type="GO" id="GO:0006516">
    <property type="term" value="P:glycoprotein catabolic process"/>
    <property type="evidence" value="ECO:0007669"/>
    <property type="project" value="TreeGrafter"/>
</dbReference>
<evidence type="ECO:0000256" key="7">
    <source>
        <dbReference type="ARBA" id="ARBA00021795"/>
    </source>
</evidence>
<dbReference type="InterPro" id="IPR041625">
    <property type="entry name" value="Beta-mannosidase_Ig"/>
</dbReference>
<evidence type="ECO:0000256" key="8">
    <source>
        <dbReference type="ARBA" id="ARBA00022525"/>
    </source>
</evidence>
<sequence>MQDFWLLPVFLLFFPCFVSGQLFNLSSLNWTLKNSNGSIAIPAKVPSQAHLDLTKAGIITEPVLGANDFTERWVITENWTYTADLKPILPSLGDDSSKTLLVFYGIDTVANITLLGKPVAWVNNQFQQYVFDVSDIVSKNVDATDTNLTVAFESAWLYGVNVSTLPEMEFFPVGLQVFEYPDGHPYVRKTASDFGWDWGPAFVPCGIFKPAFIVSLNNSSIHPDLIEGSSPSSAITFGPSMFVEEKSVEVYKKGQTPSIPPNQDADWIVNVTLSLRSAEEVKNLRMTIAIPELKIKSDSIPVGSLTGDTSLPVFVSANFTVPNGVPELWYPHNLGTPKLYNVTVTLEPSNVSFTTQTGFRTIVLIQSPYSQFEIDQRDIIPGDQFHFEINGKAFYSSGTNIIPFDPFYSRMTTAQVRWVIESAVMSGQNMLRVWGGGIYQPSDEETGVYNFYEICDELGILAWSELIFSDNIYPINDFLLESIEPEVRQNVRRINRHPSNAQWAGGNEIEGIVEMVNMSLPNGTHYLNEFVFMFQDFLHDIVLSETHSVSYTDCSTTSGILSLDPYVLRFNNGTPGEIYGNSERYNYLASSAFDYSTYPVSRFVNEFGFHSMPSFFSWEEVLQSPEDFAFNSTIVVSRDHHPPAGGLAWPNPNANQGQSQMMSAVQTWLPTPGTTDSNQTFAQWCWSTQVFQSMNMVSEVAFYRRGAGQGENNLGALVWQLNDIWQGVSWSGIEYSGRWKVMQYGLTTIFSPVMIYPFWTASNQSLEVLVTSDRWESVHGTAQLTWFNWEGHELETSTHKFSVPSLNNSLILSATGFDNVLPRGSNETDVWMLLNLTAETDRGTVTNEQYFNPTSLAQASLVDPRIEVKRSKDFTFTLSARGGVAPFTWIDHPFETVGIFVDTTSGLPSNGFYLVPGRDRTVQFIMNKDLSKVSNPSPNDFIVRSLWNNTHV</sequence>
<evidence type="ECO:0000256" key="6">
    <source>
        <dbReference type="ARBA" id="ARBA00012754"/>
    </source>
</evidence>
<feature type="signal peptide" evidence="14">
    <location>
        <begin position="1"/>
        <end position="20"/>
    </location>
</feature>
<dbReference type="InterPro" id="IPR050887">
    <property type="entry name" value="Beta-mannosidase_GH2"/>
</dbReference>
<feature type="domain" description="Glycoside hydrolase family 2 immunoglobulin-like beta-sandwich" evidence="15">
    <location>
        <begin position="264"/>
        <end position="360"/>
    </location>
</feature>
<dbReference type="InParanoid" id="A0A0H2SEF7"/>
<dbReference type="GO" id="GO:0004567">
    <property type="term" value="F:beta-mannosidase activity"/>
    <property type="evidence" value="ECO:0007669"/>
    <property type="project" value="UniProtKB-EC"/>
</dbReference>
<comment type="pathway">
    <text evidence="3">Glycan metabolism; N-glycan degradation.</text>
</comment>
<evidence type="ECO:0000256" key="2">
    <source>
        <dbReference type="ARBA" id="ARBA00004613"/>
    </source>
</evidence>
<dbReference type="SUPFAM" id="SSF49785">
    <property type="entry name" value="Galactose-binding domain-like"/>
    <property type="match status" value="1"/>
</dbReference>
<reference evidence="19 20" key="1">
    <citation type="submission" date="2015-04" db="EMBL/GenBank/DDBJ databases">
        <title>Complete genome sequence of Schizopora paradoxa KUC8140, a cosmopolitan wood degrader in East Asia.</title>
        <authorList>
            <consortium name="DOE Joint Genome Institute"/>
            <person name="Min B."/>
            <person name="Park H."/>
            <person name="Jang Y."/>
            <person name="Kim J.-J."/>
            <person name="Kim K.H."/>
            <person name="Pangilinan J."/>
            <person name="Lipzen A."/>
            <person name="Riley R."/>
            <person name="Grigoriev I.V."/>
            <person name="Spatafora J.W."/>
            <person name="Choi I.-G."/>
        </authorList>
    </citation>
    <scope>NUCLEOTIDE SEQUENCE [LARGE SCALE GENOMIC DNA]</scope>
    <source>
        <strain evidence="19 20">KUC8140</strain>
    </source>
</reference>